<dbReference type="RefSeq" id="WP_248826067.1">
    <property type="nucleotide sequence ID" value="NZ_JALKFT010000023.1"/>
</dbReference>
<organism evidence="1 2">
    <name type="scientific">Frankia umida</name>
    <dbReference type="NCBI Taxonomy" id="573489"/>
    <lineage>
        <taxon>Bacteria</taxon>
        <taxon>Bacillati</taxon>
        <taxon>Actinomycetota</taxon>
        <taxon>Actinomycetes</taxon>
        <taxon>Frankiales</taxon>
        <taxon>Frankiaceae</taxon>
        <taxon>Frankia</taxon>
    </lineage>
</organism>
<sequence length="95" mass="10768">MQGAQIGYDLGVQRARWQVWSLTNWRGDAGTLQHVHGQYRFHVHLSDVVRLRERVTGKHFDQNGDSVVEIGTWATSQRGQNVMPGTATVTLPRRS</sequence>
<comment type="caution">
    <text evidence="1">The sequence shown here is derived from an EMBL/GenBank/DDBJ whole genome shotgun (WGS) entry which is preliminary data.</text>
</comment>
<protein>
    <submittedName>
        <fullName evidence="1">Uncharacterized protein</fullName>
    </submittedName>
</protein>
<evidence type="ECO:0000313" key="2">
    <source>
        <dbReference type="Proteomes" id="UP001201873"/>
    </source>
</evidence>
<dbReference type="Gene3D" id="3.10.129.10">
    <property type="entry name" value="Hotdog Thioesterase"/>
    <property type="match status" value="1"/>
</dbReference>
<proteinExistence type="predicted"/>
<reference evidence="1 2" key="1">
    <citation type="submission" date="2022-04" db="EMBL/GenBank/DDBJ databases">
        <title>Genome diversity in the genus Frankia.</title>
        <authorList>
            <person name="Carlos-Shanley C."/>
            <person name="Hahn D."/>
        </authorList>
    </citation>
    <scope>NUCLEOTIDE SEQUENCE [LARGE SCALE GENOMIC DNA]</scope>
    <source>
        <strain evidence="1 2">Ag45/Mut15</strain>
    </source>
</reference>
<gene>
    <name evidence="1" type="ORF">MXD59_19310</name>
</gene>
<dbReference type="EMBL" id="JALKFT010000023">
    <property type="protein sequence ID" value="MCK9877898.1"/>
    <property type="molecule type" value="Genomic_DNA"/>
</dbReference>
<name>A0ABT0K289_9ACTN</name>
<dbReference type="Proteomes" id="UP001201873">
    <property type="component" value="Unassembled WGS sequence"/>
</dbReference>
<keyword evidence="2" id="KW-1185">Reference proteome</keyword>
<accession>A0ABT0K289</accession>
<evidence type="ECO:0000313" key="1">
    <source>
        <dbReference type="EMBL" id="MCK9877898.1"/>
    </source>
</evidence>
<dbReference type="InterPro" id="IPR029069">
    <property type="entry name" value="HotDog_dom_sf"/>
</dbReference>
<dbReference type="SUPFAM" id="SSF54637">
    <property type="entry name" value="Thioesterase/thiol ester dehydrase-isomerase"/>
    <property type="match status" value="1"/>
</dbReference>